<reference evidence="11 12" key="1">
    <citation type="journal article" date="2007" name="Int. J. Syst. Evol. Microbiol.">
        <title>Paenibacillus ginsengarvi sp. nov., isolated from soil from ginseng cultivation.</title>
        <authorList>
            <person name="Yoon M.H."/>
            <person name="Ten L.N."/>
            <person name="Im W.T."/>
        </authorList>
    </citation>
    <scope>NUCLEOTIDE SEQUENCE [LARGE SCALE GENOMIC DNA]</scope>
    <source>
        <strain evidence="11 12">KCTC 13059</strain>
    </source>
</reference>
<keyword evidence="12" id="KW-1185">Reference proteome</keyword>
<evidence type="ECO:0000313" key="11">
    <source>
        <dbReference type="EMBL" id="RKN85852.1"/>
    </source>
</evidence>
<keyword evidence="3" id="KW-0597">Phosphoprotein</keyword>
<evidence type="ECO:0000256" key="9">
    <source>
        <dbReference type="SAM" id="Phobius"/>
    </source>
</evidence>
<evidence type="ECO:0000256" key="6">
    <source>
        <dbReference type="ARBA" id="ARBA00022777"/>
    </source>
</evidence>
<keyword evidence="9" id="KW-0812">Transmembrane</keyword>
<dbReference type="EMBL" id="RBAH01000003">
    <property type="protein sequence ID" value="RKN85852.1"/>
    <property type="molecule type" value="Genomic_DNA"/>
</dbReference>
<dbReference type="GO" id="GO:0000160">
    <property type="term" value="P:phosphorelay signal transduction system"/>
    <property type="evidence" value="ECO:0007669"/>
    <property type="project" value="UniProtKB-KW"/>
</dbReference>
<feature type="transmembrane region" description="Helical" evidence="9">
    <location>
        <begin position="237"/>
        <end position="265"/>
    </location>
</feature>
<dbReference type="SUPFAM" id="SSF55874">
    <property type="entry name" value="ATPase domain of HSP90 chaperone/DNA topoisomerase II/histidine kinase"/>
    <property type="match status" value="1"/>
</dbReference>
<proteinExistence type="predicted"/>
<keyword evidence="6" id="KW-0418">Kinase</keyword>
<evidence type="ECO:0000256" key="1">
    <source>
        <dbReference type="ARBA" id="ARBA00000085"/>
    </source>
</evidence>
<dbReference type="GO" id="GO:0004673">
    <property type="term" value="F:protein histidine kinase activity"/>
    <property type="evidence" value="ECO:0007669"/>
    <property type="project" value="UniProtKB-EC"/>
</dbReference>
<keyword evidence="4" id="KW-0808">Transferase</keyword>
<evidence type="ECO:0000256" key="5">
    <source>
        <dbReference type="ARBA" id="ARBA00022741"/>
    </source>
</evidence>
<dbReference type="PANTHER" id="PTHR43065">
    <property type="entry name" value="SENSOR HISTIDINE KINASE"/>
    <property type="match status" value="1"/>
</dbReference>
<dbReference type="InterPro" id="IPR004358">
    <property type="entry name" value="Sig_transdc_His_kin-like_C"/>
</dbReference>
<evidence type="ECO:0000313" key="12">
    <source>
        <dbReference type="Proteomes" id="UP000282311"/>
    </source>
</evidence>
<evidence type="ECO:0000256" key="3">
    <source>
        <dbReference type="ARBA" id="ARBA00022553"/>
    </source>
</evidence>
<evidence type="ECO:0000256" key="8">
    <source>
        <dbReference type="ARBA" id="ARBA00023012"/>
    </source>
</evidence>
<protein>
    <recommendedName>
        <fullName evidence="2">histidine kinase</fullName>
        <ecNumber evidence="2">2.7.13.3</ecNumber>
    </recommendedName>
</protein>
<feature type="transmembrane region" description="Helical" evidence="9">
    <location>
        <begin position="175"/>
        <end position="193"/>
    </location>
</feature>
<keyword evidence="9" id="KW-1133">Transmembrane helix</keyword>
<dbReference type="PANTHER" id="PTHR43065:SF10">
    <property type="entry name" value="PEROXIDE STRESS-ACTIVATED HISTIDINE KINASE MAK3"/>
    <property type="match status" value="1"/>
</dbReference>
<evidence type="ECO:0000256" key="2">
    <source>
        <dbReference type="ARBA" id="ARBA00012438"/>
    </source>
</evidence>
<dbReference type="PROSITE" id="PS50109">
    <property type="entry name" value="HIS_KIN"/>
    <property type="match status" value="1"/>
</dbReference>
<dbReference type="Proteomes" id="UP000282311">
    <property type="component" value="Unassembled WGS sequence"/>
</dbReference>
<keyword evidence="7 11" id="KW-0067">ATP-binding</keyword>
<feature type="transmembrane region" description="Helical" evidence="9">
    <location>
        <begin position="149"/>
        <end position="169"/>
    </location>
</feature>
<keyword evidence="5" id="KW-0547">Nucleotide-binding</keyword>
<dbReference type="SMART" id="SM00387">
    <property type="entry name" value="HATPase_c"/>
    <property type="match status" value="1"/>
</dbReference>
<feature type="transmembrane region" description="Helical" evidence="9">
    <location>
        <begin position="71"/>
        <end position="90"/>
    </location>
</feature>
<sequence length="498" mass="55744">MSARLCQHVYIRRNKRNSLRFLQDEEELPWYNTVVIEVMAGEERGTMLFVLLALWGIGTVLLLTDRRKSSIRWLSGVAFCGGSGALSAVIGDSLLPYATERNAAEGLLTLMEGVRKLSSLTQYYGLPYTFAMFALSYNPVHITPRLRKGMALVLLLPIAATLVAVQPIHPIPYRLTALWAIPYVVLASIWIIGKRESHSSLRLSDRLTSLAIVPAVLLCSVMNYVLPSLGFIEMWRYNIWIIAFAVLMFVVAIFGYGFLGIRFLIQTRRMDVSIRAVTSGTAVLNHAIKNDVGKTKLFGEKIRAYAERTNQPELAADIAVVLAATRHIQDMIARVQDQTQELALRPEWNDPKSMLESLCEQLAADSELVRIQLDVPDGTKLYCDRAQTTEMWNNVLSNAIEAMPGGGDITVKLYETKSSTIVEIRDSGPGMDRRLLKQVMEPFFTTKGDRRMNFGLGLSYCYQVMRKHGGGFDLYSQPGRGTTAVMRFPHKRRGGKGV</sequence>
<dbReference type="EC" id="2.7.13.3" evidence="2"/>
<dbReference type="InterPro" id="IPR036890">
    <property type="entry name" value="HATPase_C_sf"/>
</dbReference>
<dbReference type="Pfam" id="PF02518">
    <property type="entry name" value="HATPase_c"/>
    <property type="match status" value="1"/>
</dbReference>
<feature type="domain" description="Histidine kinase" evidence="10">
    <location>
        <begin position="283"/>
        <end position="492"/>
    </location>
</feature>
<dbReference type="CDD" id="cd00075">
    <property type="entry name" value="HATPase"/>
    <property type="match status" value="1"/>
</dbReference>
<dbReference type="InterPro" id="IPR005467">
    <property type="entry name" value="His_kinase_dom"/>
</dbReference>
<dbReference type="Gene3D" id="3.30.565.10">
    <property type="entry name" value="Histidine kinase-like ATPase, C-terminal domain"/>
    <property type="match status" value="1"/>
</dbReference>
<evidence type="ECO:0000256" key="7">
    <source>
        <dbReference type="ARBA" id="ARBA00022840"/>
    </source>
</evidence>
<dbReference type="GO" id="GO:0005524">
    <property type="term" value="F:ATP binding"/>
    <property type="evidence" value="ECO:0007669"/>
    <property type="project" value="UniProtKB-KW"/>
</dbReference>
<keyword evidence="8" id="KW-0902">Two-component regulatory system</keyword>
<comment type="catalytic activity">
    <reaction evidence="1">
        <text>ATP + protein L-histidine = ADP + protein N-phospho-L-histidine.</text>
        <dbReference type="EC" id="2.7.13.3"/>
    </reaction>
</comment>
<feature type="transmembrane region" description="Helical" evidence="9">
    <location>
        <begin position="46"/>
        <end position="64"/>
    </location>
</feature>
<organism evidence="11 12">
    <name type="scientific">Paenibacillus ginsengarvi</name>
    <dbReference type="NCBI Taxonomy" id="400777"/>
    <lineage>
        <taxon>Bacteria</taxon>
        <taxon>Bacillati</taxon>
        <taxon>Bacillota</taxon>
        <taxon>Bacilli</taxon>
        <taxon>Bacillales</taxon>
        <taxon>Paenibacillaceae</taxon>
        <taxon>Paenibacillus</taxon>
    </lineage>
</organism>
<feature type="transmembrane region" description="Helical" evidence="9">
    <location>
        <begin position="205"/>
        <end position="225"/>
    </location>
</feature>
<evidence type="ECO:0000259" key="10">
    <source>
        <dbReference type="PROSITE" id="PS50109"/>
    </source>
</evidence>
<dbReference type="InterPro" id="IPR003594">
    <property type="entry name" value="HATPase_dom"/>
</dbReference>
<evidence type="ECO:0000256" key="4">
    <source>
        <dbReference type="ARBA" id="ARBA00022679"/>
    </source>
</evidence>
<gene>
    <name evidence="11" type="ORF">D7M11_05830</name>
</gene>
<dbReference type="AlphaFoldDB" id="A0A3B0CKU6"/>
<feature type="transmembrane region" description="Helical" evidence="9">
    <location>
        <begin position="120"/>
        <end position="137"/>
    </location>
</feature>
<comment type="caution">
    <text evidence="11">The sequence shown here is derived from an EMBL/GenBank/DDBJ whole genome shotgun (WGS) entry which is preliminary data.</text>
</comment>
<keyword evidence="9" id="KW-0472">Membrane</keyword>
<name>A0A3B0CKU6_9BACL</name>
<accession>A0A3B0CKU6</accession>
<dbReference type="PRINTS" id="PR00344">
    <property type="entry name" value="BCTRLSENSOR"/>
</dbReference>